<protein>
    <recommendedName>
        <fullName evidence="6">Pentacotripeptide-repeat region of PRORP domain-containing protein</fullName>
    </recommendedName>
</protein>
<dbReference type="Pfam" id="PF13041">
    <property type="entry name" value="PPR_2"/>
    <property type="match status" value="1"/>
</dbReference>
<dbReference type="OrthoDB" id="185373at2759"/>
<accession>A0A2Z6MGM0</accession>
<evidence type="ECO:0000256" key="3">
    <source>
        <dbReference type="PROSITE-ProRule" id="PRU00708"/>
    </source>
</evidence>
<dbReference type="PROSITE" id="PS51375">
    <property type="entry name" value="PPR"/>
    <property type="match status" value="2"/>
</dbReference>
<dbReference type="GO" id="GO:0003723">
    <property type="term" value="F:RNA binding"/>
    <property type="evidence" value="ECO:0007669"/>
    <property type="project" value="InterPro"/>
</dbReference>
<organism evidence="4 5">
    <name type="scientific">Trifolium subterraneum</name>
    <name type="common">Subterranean clover</name>
    <dbReference type="NCBI Taxonomy" id="3900"/>
    <lineage>
        <taxon>Eukaryota</taxon>
        <taxon>Viridiplantae</taxon>
        <taxon>Streptophyta</taxon>
        <taxon>Embryophyta</taxon>
        <taxon>Tracheophyta</taxon>
        <taxon>Spermatophyta</taxon>
        <taxon>Magnoliopsida</taxon>
        <taxon>eudicotyledons</taxon>
        <taxon>Gunneridae</taxon>
        <taxon>Pentapetalae</taxon>
        <taxon>rosids</taxon>
        <taxon>fabids</taxon>
        <taxon>Fabales</taxon>
        <taxon>Fabaceae</taxon>
        <taxon>Papilionoideae</taxon>
        <taxon>50 kb inversion clade</taxon>
        <taxon>NPAAA clade</taxon>
        <taxon>Hologalegina</taxon>
        <taxon>IRL clade</taxon>
        <taxon>Trifolieae</taxon>
        <taxon>Trifolium</taxon>
    </lineage>
</organism>
<dbReference type="AlphaFoldDB" id="A0A2Z6MGM0"/>
<dbReference type="PANTHER" id="PTHR47926:SF490">
    <property type="entry name" value="REPEAT-LIKE SUPERFAMILY PROTEIN, PUTATIVE-RELATED"/>
    <property type="match status" value="1"/>
</dbReference>
<dbReference type="Proteomes" id="UP000242715">
    <property type="component" value="Unassembled WGS sequence"/>
</dbReference>
<feature type="repeat" description="PPR" evidence="3">
    <location>
        <begin position="11"/>
        <end position="45"/>
    </location>
</feature>
<dbReference type="FunFam" id="1.25.40.10:FF:000277">
    <property type="entry name" value="Pentatricopeptide repeat-containing protein, mitochondrial"/>
    <property type="match status" value="1"/>
</dbReference>
<dbReference type="InterPro" id="IPR002885">
    <property type="entry name" value="PPR_rpt"/>
</dbReference>
<reference evidence="5" key="1">
    <citation type="journal article" date="2017" name="Front. Plant Sci.">
        <title>Climate Clever Clovers: New Paradigm to Reduce the Environmental Footprint of Ruminants by Breeding Low Methanogenic Forages Utilizing Haplotype Variation.</title>
        <authorList>
            <person name="Kaur P."/>
            <person name="Appels R."/>
            <person name="Bayer P.E."/>
            <person name="Keeble-Gagnere G."/>
            <person name="Wang J."/>
            <person name="Hirakawa H."/>
            <person name="Shirasawa K."/>
            <person name="Vercoe P."/>
            <person name="Stefanova K."/>
            <person name="Durmic Z."/>
            <person name="Nichols P."/>
            <person name="Revell C."/>
            <person name="Isobe S.N."/>
            <person name="Edwards D."/>
            <person name="Erskine W."/>
        </authorList>
    </citation>
    <scope>NUCLEOTIDE SEQUENCE [LARGE SCALE GENOMIC DNA]</scope>
    <source>
        <strain evidence="5">cv. Daliak</strain>
    </source>
</reference>
<comment type="similarity">
    <text evidence="2">Belongs to the PPR family. PCMP-E subfamily.</text>
</comment>
<evidence type="ECO:0008006" key="6">
    <source>
        <dbReference type="Google" id="ProtNLM"/>
    </source>
</evidence>
<dbReference type="EMBL" id="DF973385">
    <property type="protein sequence ID" value="GAU28993.1"/>
    <property type="molecule type" value="Genomic_DNA"/>
</dbReference>
<evidence type="ECO:0000256" key="2">
    <source>
        <dbReference type="ARBA" id="ARBA00061659"/>
    </source>
</evidence>
<dbReference type="GO" id="GO:0005737">
    <property type="term" value="C:cytoplasm"/>
    <property type="evidence" value="ECO:0007669"/>
    <property type="project" value="UniProtKB-ARBA"/>
</dbReference>
<sequence>MDIFERMENKDVKSWTAVISGYGIHGQPDNAIRLFNRMEKDGFRPNEVTFLAILTACSHGGLVIEGMEIFKRMVQEHGFSPWVEHYGCFIDLLGRAGMLREAFELIKSLPIKGDATSWRTLLSACRLHGDVKSGECVRDVLNNFYRVHPIDSLLVSSTYAVAGRISDLTRMQEMEQTNVTLVNYGVHETEEENVVKEIAFSRVEIDN</sequence>
<dbReference type="NCBIfam" id="TIGR00756">
    <property type="entry name" value="PPR"/>
    <property type="match status" value="2"/>
</dbReference>
<feature type="repeat" description="PPR" evidence="3">
    <location>
        <begin position="46"/>
        <end position="81"/>
    </location>
</feature>
<name>A0A2Z6MGM0_TRISU</name>
<dbReference type="PANTHER" id="PTHR47926">
    <property type="entry name" value="PENTATRICOPEPTIDE REPEAT-CONTAINING PROTEIN"/>
    <property type="match status" value="1"/>
</dbReference>
<keyword evidence="5" id="KW-1185">Reference proteome</keyword>
<evidence type="ECO:0000313" key="5">
    <source>
        <dbReference type="Proteomes" id="UP000242715"/>
    </source>
</evidence>
<proteinExistence type="inferred from homology"/>
<keyword evidence="1" id="KW-0677">Repeat</keyword>
<dbReference type="InterPro" id="IPR011990">
    <property type="entry name" value="TPR-like_helical_dom_sf"/>
</dbReference>
<gene>
    <name evidence="4" type="ORF">TSUD_391940</name>
</gene>
<evidence type="ECO:0000256" key="1">
    <source>
        <dbReference type="ARBA" id="ARBA00022737"/>
    </source>
</evidence>
<dbReference type="Gene3D" id="1.25.40.10">
    <property type="entry name" value="Tetratricopeptide repeat domain"/>
    <property type="match status" value="1"/>
</dbReference>
<dbReference type="GO" id="GO:0016556">
    <property type="term" value="P:mRNA modification"/>
    <property type="evidence" value="ECO:0007669"/>
    <property type="project" value="UniProtKB-ARBA"/>
</dbReference>
<evidence type="ECO:0000313" key="4">
    <source>
        <dbReference type="EMBL" id="GAU28993.1"/>
    </source>
</evidence>
<dbReference type="InterPro" id="IPR046960">
    <property type="entry name" value="PPR_At4g14850-like_plant"/>
</dbReference>
<dbReference type="Pfam" id="PF01535">
    <property type="entry name" value="PPR"/>
    <property type="match status" value="1"/>
</dbReference>